<keyword evidence="7 15" id="KW-0067">ATP-binding</keyword>
<feature type="domain" description="Helicase ATP-binding" evidence="16">
    <location>
        <begin position="268"/>
        <end position="429"/>
    </location>
</feature>
<dbReference type="InterPro" id="IPR012340">
    <property type="entry name" value="NA-bd_OB-fold"/>
</dbReference>
<evidence type="ECO:0000256" key="10">
    <source>
        <dbReference type="ARBA" id="ARBA00023204"/>
    </source>
</evidence>
<evidence type="ECO:0000256" key="9">
    <source>
        <dbReference type="ARBA" id="ARBA00023172"/>
    </source>
</evidence>
<keyword evidence="3 15" id="KW-0547">Nucleotide-binding</keyword>
<evidence type="ECO:0000256" key="4">
    <source>
        <dbReference type="ARBA" id="ARBA00022763"/>
    </source>
</evidence>
<evidence type="ECO:0000256" key="1">
    <source>
        <dbReference type="ARBA" id="ARBA00007504"/>
    </source>
</evidence>
<evidence type="ECO:0000256" key="8">
    <source>
        <dbReference type="ARBA" id="ARBA00023125"/>
    </source>
</evidence>
<comment type="caution">
    <text evidence="18">The sequence shown here is derived from an EMBL/GenBank/DDBJ whole genome shotgun (WGS) entry which is preliminary data.</text>
</comment>
<dbReference type="SUPFAM" id="SSF50249">
    <property type="entry name" value="Nucleic acid-binding proteins"/>
    <property type="match status" value="1"/>
</dbReference>
<dbReference type="InterPro" id="IPR001650">
    <property type="entry name" value="Helicase_C-like"/>
</dbReference>
<dbReference type="PANTHER" id="PTHR47964:SF1">
    <property type="entry name" value="ATP-DEPENDENT DNA HELICASE HOMOLOG RECG, CHLOROPLASTIC"/>
    <property type="match status" value="1"/>
</dbReference>
<keyword evidence="10 15" id="KW-0234">DNA repair</keyword>
<dbReference type="InterPro" id="IPR045562">
    <property type="entry name" value="RecG_dom3_C"/>
</dbReference>
<accession>A0ABR7ITE8</accession>
<evidence type="ECO:0000256" key="12">
    <source>
        <dbReference type="ARBA" id="ARBA00034617"/>
    </source>
</evidence>
<protein>
    <recommendedName>
        <fullName evidence="2 15">ATP-dependent DNA helicase RecG</fullName>
        <ecNumber evidence="13 15">5.6.2.4</ecNumber>
    </recommendedName>
</protein>
<evidence type="ECO:0000259" key="17">
    <source>
        <dbReference type="PROSITE" id="PS51194"/>
    </source>
</evidence>
<evidence type="ECO:0000259" key="16">
    <source>
        <dbReference type="PROSITE" id="PS51192"/>
    </source>
</evidence>
<dbReference type="InterPro" id="IPR033454">
    <property type="entry name" value="RecG_wedge"/>
</dbReference>
<evidence type="ECO:0000256" key="14">
    <source>
        <dbReference type="ARBA" id="ARBA00048988"/>
    </source>
</evidence>
<dbReference type="InterPro" id="IPR011545">
    <property type="entry name" value="DEAD/DEAH_box_helicase_dom"/>
</dbReference>
<evidence type="ECO:0000256" key="6">
    <source>
        <dbReference type="ARBA" id="ARBA00022806"/>
    </source>
</evidence>
<evidence type="ECO:0000256" key="3">
    <source>
        <dbReference type="ARBA" id="ARBA00022741"/>
    </source>
</evidence>
<proteinExistence type="inferred from homology"/>
<dbReference type="SMART" id="SM00487">
    <property type="entry name" value="DEXDc"/>
    <property type="match status" value="1"/>
</dbReference>
<evidence type="ECO:0000256" key="15">
    <source>
        <dbReference type="RuleBase" id="RU363016"/>
    </source>
</evidence>
<evidence type="ECO:0000256" key="13">
    <source>
        <dbReference type="ARBA" id="ARBA00034808"/>
    </source>
</evidence>
<dbReference type="PROSITE" id="PS51194">
    <property type="entry name" value="HELICASE_CTER"/>
    <property type="match status" value="1"/>
</dbReference>
<dbReference type="EC" id="5.6.2.4" evidence="13 15"/>
<dbReference type="InterPro" id="IPR004609">
    <property type="entry name" value="ATP-dep_DNA_helicase_RecG"/>
</dbReference>
<name>A0ABR7ITE8_9CLOT</name>
<keyword evidence="5 15" id="KW-0378">Hydrolase</keyword>
<dbReference type="SMART" id="SM00490">
    <property type="entry name" value="HELICc"/>
    <property type="match status" value="1"/>
</dbReference>
<comment type="catalytic activity">
    <reaction evidence="14 15">
        <text>ATP + H2O = ADP + phosphate + H(+)</text>
        <dbReference type="Rhea" id="RHEA:13065"/>
        <dbReference type="ChEBI" id="CHEBI:15377"/>
        <dbReference type="ChEBI" id="CHEBI:15378"/>
        <dbReference type="ChEBI" id="CHEBI:30616"/>
        <dbReference type="ChEBI" id="CHEBI:43474"/>
        <dbReference type="ChEBI" id="CHEBI:456216"/>
        <dbReference type="EC" id="5.6.2.4"/>
    </reaction>
</comment>
<comment type="catalytic activity">
    <reaction evidence="12 15">
        <text>Couples ATP hydrolysis with the unwinding of duplex DNA by translocating in the 3'-5' direction.</text>
        <dbReference type="EC" id="5.6.2.4"/>
    </reaction>
</comment>
<dbReference type="SUPFAM" id="SSF52540">
    <property type="entry name" value="P-loop containing nucleoside triphosphate hydrolases"/>
    <property type="match status" value="2"/>
</dbReference>
<evidence type="ECO:0000256" key="5">
    <source>
        <dbReference type="ARBA" id="ARBA00022801"/>
    </source>
</evidence>
<dbReference type="Pfam" id="PF17191">
    <property type="entry name" value="RecG_wedge"/>
    <property type="match status" value="1"/>
</dbReference>
<evidence type="ECO:0000256" key="7">
    <source>
        <dbReference type="ARBA" id="ARBA00022840"/>
    </source>
</evidence>
<dbReference type="RefSeq" id="WP_186996770.1">
    <property type="nucleotide sequence ID" value="NZ_JACOQK010000001.1"/>
</dbReference>
<dbReference type="NCBIfam" id="NF008168">
    <property type="entry name" value="PRK10917.2-2"/>
    <property type="match status" value="1"/>
</dbReference>
<dbReference type="EMBL" id="JACOQK010000001">
    <property type="protein sequence ID" value="MBC5788097.1"/>
    <property type="molecule type" value="Genomic_DNA"/>
</dbReference>
<dbReference type="Proteomes" id="UP000649151">
    <property type="component" value="Unassembled WGS sequence"/>
</dbReference>
<dbReference type="Pfam" id="PF19833">
    <property type="entry name" value="RecG_dom3_C"/>
    <property type="match status" value="1"/>
</dbReference>
<comment type="function">
    <text evidence="15">Plays a critical role in recombination and DNA repair. Helps process Holliday junction intermediates to mature products by catalyzing branch migration. Has replication fork regression activity, unwinds stalled or blocked replication forks to make a HJ that can be resolved. Has a DNA unwinding activity characteristic of a DNA helicase with 3'-5' polarity.</text>
</comment>
<keyword evidence="6 15" id="KW-0347">Helicase</keyword>
<organism evidence="18 19">
    <name type="scientific">Clostridium facile</name>
    <dbReference type="NCBI Taxonomy" id="2763035"/>
    <lineage>
        <taxon>Bacteria</taxon>
        <taxon>Bacillati</taxon>
        <taxon>Bacillota</taxon>
        <taxon>Clostridia</taxon>
        <taxon>Eubacteriales</taxon>
        <taxon>Clostridiaceae</taxon>
        <taxon>Clostridium</taxon>
    </lineage>
</organism>
<gene>
    <name evidence="18" type="primary">recG</name>
    <name evidence="18" type="ORF">H8Z77_08715</name>
</gene>
<dbReference type="Pfam" id="PF00270">
    <property type="entry name" value="DEAD"/>
    <property type="match status" value="1"/>
</dbReference>
<comment type="similarity">
    <text evidence="1 15">Belongs to the helicase family. RecG subfamily.</text>
</comment>
<keyword evidence="8" id="KW-0238">DNA-binding</keyword>
<reference evidence="18 19" key="1">
    <citation type="submission" date="2020-08" db="EMBL/GenBank/DDBJ databases">
        <title>Genome public.</title>
        <authorList>
            <person name="Liu C."/>
            <person name="Sun Q."/>
        </authorList>
    </citation>
    <scope>NUCLEOTIDE SEQUENCE [LARGE SCALE GENOMIC DNA]</scope>
    <source>
        <strain evidence="18 19">NSJ-27</strain>
    </source>
</reference>
<keyword evidence="11" id="KW-0413">Isomerase</keyword>
<dbReference type="PANTHER" id="PTHR47964">
    <property type="entry name" value="ATP-DEPENDENT DNA HELICASE HOMOLOG RECG, CHLOROPLASTIC"/>
    <property type="match status" value="1"/>
</dbReference>
<dbReference type="PROSITE" id="PS51192">
    <property type="entry name" value="HELICASE_ATP_BIND_1"/>
    <property type="match status" value="1"/>
</dbReference>
<sequence length="677" mass="76647">MKFLEQPIHSLKGVGVKRAQLYEKLGVLSVYSLLTYYPRDYIDFTHPKQISDAIIGESCAIFARVYKKQPEQRIRKGLVLYKVFVTDGISDMVITIYNNKYAYMGLELDHDYLFYGKISGNFVRKEMNSPLVLPPEGQLTMQPIYPLTEGLTSKMIITNQKEALSYATKEAWEPFPKWILEQYHLCGWNYAMQQIHFPKNKFECAIARKRLVFEELLVWQIGMMLLRQNGLEQTAVQIKDTDLSPFLQQLPFTLTDAQLRVIQQCVEDFQKETPMNRLVQGDVGCGKTMVAAACCYLMAKSGFQSAMMAPTEILATQHYETLSNLLEPLGIHVCLLTGSMTKKQKDTVKSGIELGSYQLVVGTHALVQDSTVFQKLGLVITDEQHRFGVGQRQKLASKGDHPHVMVMSATPIPRTLALILYGDLDLSVIDQLPKGRQTIDTFAIPPSKRERAYGFIHNLLEQGRQAYIVCPMIEDSDRDAANVVAYGEHLKKTCLKDHTIGILHGKLAAQEKDDIMNQFKQGKLQLLISTTVVEVGVDVPNAVVMMIENAELFGLSQMHQLRGRVGRGTEKSYCILVSGLNTPENRQRLDTMCKTTNGFQIAEQDLKQRGPGDFFGKRQHGMVNFKLANMVEDMKTLETTQALAQQLVRDDPGFYSPEHQGLKWLIERLFQEKETAL</sequence>
<dbReference type="NCBIfam" id="NF008165">
    <property type="entry name" value="PRK10917.1-3"/>
    <property type="match status" value="1"/>
</dbReference>
<dbReference type="GO" id="GO:0004386">
    <property type="term" value="F:helicase activity"/>
    <property type="evidence" value="ECO:0007669"/>
    <property type="project" value="UniProtKB-KW"/>
</dbReference>
<dbReference type="InterPro" id="IPR027417">
    <property type="entry name" value="P-loop_NTPase"/>
</dbReference>
<dbReference type="NCBIfam" id="TIGR00643">
    <property type="entry name" value="recG"/>
    <property type="match status" value="1"/>
</dbReference>
<evidence type="ECO:0000256" key="2">
    <source>
        <dbReference type="ARBA" id="ARBA00017846"/>
    </source>
</evidence>
<dbReference type="InterPro" id="IPR047112">
    <property type="entry name" value="RecG/Mfd"/>
</dbReference>
<dbReference type="Gene3D" id="3.40.50.300">
    <property type="entry name" value="P-loop containing nucleotide triphosphate hydrolases"/>
    <property type="match status" value="2"/>
</dbReference>
<evidence type="ECO:0000313" key="18">
    <source>
        <dbReference type="EMBL" id="MBC5788097.1"/>
    </source>
</evidence>
<keyword evidence="4 15" id="KW-0227">DNA damage</keyword>
<dbReference type="InterPro" id="IPR014001">
    <property type="entry name" value="Helicase_ATP-bd"/>
</dbReference>
<dbReference type="Gene3D" id="2.40.50.140">
    <property type="entry name" value="Nucleic acid-binding proteins"/>
    <property type="match status" value="1"/>
</dbReference>
<dbReference type="Pfam" id="PF00271">
    <property type="entry name" value="Helicase_C"/>
    <property type="match status" value="1"/>
</dbReference>
<dbReference type="CDD" id="cd17992">
    <property type="entry name" value="DEXHc_RecG"/>
    <property type="match status" value="1"/>
</dbReference>
<keyword evidence="9 15" id="KW-0233">DNA recombination</keyword>
<feature type="domain" description="Helicase C-terminal" evidence="17">
    <location>
        <begin position="448"/>
        <end position="607"/>
    </location>
</feature>
<evidence type="ECO:0000256" key="11">
    <source>
        <dbReference type="ARBA" id="ARBA00023235"/>
    </source>
</evidence>
<evidence type="ECO:0000313" key="19">
    <source>
        <dbReference type="Proteomes" id="UP000649151"/>
    </source>
</evidence>
<keyword evidence="19" id="KW-1185">Reference proteome</keyword>